<dbReference type="InterPro" id="IPR050469">
    <property type="entry name" value="Diguanylate_Cyclase"/>
</dbReference>
<dbReference type="Proteomes" id="UP001156660">
    <property type="component" value="Unassembled WGS sequence"/>
</dbReference>
<dbReference type="InterPro" id="IPR043128">
    <property type="entry name" value="Rev_trsase/Diguanyl_cyclase"/>
</dbReference>
<organism evidence="4 5">
    <name type="scientific">Aliivibrio sifiae</name>
    <dbReference type="NCBI Taxonomy" id="566293"/>
    <lineage>
        <taxon>Bacteria</taxon>
        <taxon>Pseudomonadati</taxon>
        <taxon>Pseudomonadota</taxon>
        <taxon>Gammaproteobacteria</taxon>
        <taxon>Vibrionales</taxon>
        <taxon>Vibrionaceae</taxon>
        <taxon>Aliivibrio</taxon>
    </lineage>
</organism>
<accession>A0ABQ6AL66</accession>
<dbReference type="SUPFAM" id="SSF55073">
    <property type="entry name" value="Nucleotide cyclase"/>
    <property type="match status" value="1"/>
</dbReference>
<comment type="catalytic activity">
    <reaction evidence="2">
        <text>2 GTP = 3',3'-c-di-GMP + 2 diphosphate</text>
        <dbReference type="Rhea" id="RHEA:24898"/>
        <dbReference type="ChEBI" id="CHEBI:33019"/>
        <dbReference type="ChEBI" id="CHEBI:37565"/>
        <dbReference type="ChEBI" id="CHEBI:58805"/>
        <dbReference type="EC" id="2.7.7.65"/>
    </reaction>
</comment>
<evidence type="ECO:0000256" key="2">
    <source>
        <dbReference type="ARBA" id="ARBA00034247"/>
    </source>
</evidence>
<gene>
    <name evidence="4" type="primary">yeaP</name>
    <name evidence="4" type="ORF">GCM10007855_25050</name>
</gene>
<name>A0ABQ6AL66_9GAMM</name>
<dbReference type="Gene3D" id="3.30.450.40">
    <property type="match status" value="1"/>
</dbReference>
<dbReference type="CDD" id="cd01949">
    <property type="entry name" value="GGDEF"/>
    <property type="match status" value="1"/>
</dbReference>
<dbReference type="PANTHER" id="PTHR45138">
    <property type="entry name" value="REGULATORY COMPONENTS OF SENSORY TRANSDUCTION SYSTEM"/>
    <property type="match status" value="1"/>
</dbReference>
<dbReference type="Gene3D" id="3.30.70.270">
    <property type="match status" value="1"/>
</dbReference>
<feature type="domain" description="GGDEF" evidence="3">
    <location>
        <begin position="201"/>
        <end position="340"/>
    </location>
</feature>
<dbReference type="InterPro" id="IPR029016">
    <property type="entry name" value="GAF-like_dom_sf"/>
</dbReference>
<comment type="caution">
    <text evidence="4">The sequence shown here is derived from an EMBL/GenBank/DDBJ whole genome shotgun (WGS) entry which is preliminary data.</text>
</comment>
<dbReference type="Pfam" id="PF13185">
    <property type="entry name" value="GAF_2"/>
    <property type="match status" value="1"/>
</dbReference>
<dbReference type="SUPFAM" id="SSF55781">
    <property type="entry name" value="GAF domain-like"/>
    <property type="match status" value="1"/>
</dbReference>
<dbReference type="InterPro" id="IPR003018">
    <property type="entry name" value="GAF"/>
</dbReference>
<proteinExistence type="predicted"/>
<dbReference type="SMART" id="SM00065">
    <property type="entry name" value="GAF"/>
    <property type="match status" value="1"/>
</dbReference>
<sequence length="340" mass="38251">MDVRMTAFFTSRFNSQDSIIDLSKWQELADLIVDIFGADCGAIIEFTGHSFHTLVSSNNETSFLHQGSQWSCDNKSFCRTIVETGKELYVPNALKSKYWINAPAVKDGPVRSYCGVPVFHPNGSIYGTVCAIDTKNTDYENALIKLLLHLSKLITADLKMAEEAEQHKQMALTDSMTELLNRRGLGILGKQKRKDAKRYQDSIGILYLDIDNLKQVNDNFGHSTGDQCIQILANILKNEVRESDLIARTGGDEFIVLTLLNKEQETELSALSLRIRQHYQEKTQYQSGLNISNISIGQHLEPHNSTTTLKDMFMNADASMYKEKEQKKSITDANKNGSLI</sequence>
<evidence type="ECO:0000313" key="5">
    <source>
        <dbReference type="Proteomes" id="UP001156660"/>
    </source>
</evidence>
<keyword evidence="5" id="KW-1185">Reference proteome</keyword>
<dbReference type="InterPro" id="IPR000160">
    <property type="entry name" value="GGDEF_dom"/>
</dbReference>
<evidence type="ECO:0000313" key="4">
    <source>
        <dbReference type="EMBL" id="GLR75631.1"/>
    </source>
</evidence>
<dbReference type="EMBL" id="BSOU01000006">
    <property type="protein sequence ID" value="GLR75631.1"/>
    <property type="molecule type" value="Genomic_DNA"/>
</dbReference>
<evidence type="ECO:0000256" key="1">
    <source>
        <dbReference type="ARBA" id="ARBA00012528"/>
    </source>
</evidence>
<dbReference type="EC" id="2.7.7.65" evidence="1"/>
<protein>
    <recommendedName>
        <fullName evidence="1">diguanylate cyclase</fullName>
        <ecNumber evidence="1">2.7.7.65</ecNumber>
    </recommendedName>
</protein>
<evidence type="ECO:0000259" key="3">
    <source>
        <dbReference type="PROSITE" id="PS50887"/>
    </source>
</evidence>
<dbReference type="NCBIfam" id="TIGR00254">
    <property type="entry name" value="GGDEF"/>
    <property type="match status" value="1"/>
</dbReference>
<dbReference type="Pfam" id="PF00990">
    <property type="entry name" value="GGDEF"/>
    <property type="match status" value="1"/>
</dbReference>
<dbReference type="PROSITE" id="PS50887">
    <property type="entry name" value="GGDEF"/>
    <property type="match status" value="1"/>
</dbReference>
<dbReference type="InterPro" id="IPR029787">
    <property type="entry name" value="Nucleotide_cyclase"/>
</dbReference>
<reference evidence="5" key="1">
    <citation type="journal article" date="2019" name="Int. J. Syst. Evol. Microbiol.">
        <title>The Global Catalogue of Microorganisms (GCM) 10K type strain sequencing project: providing services to taxonomists for standard genome sequencing and annotation.</title>
        <authorList>
            <consortium name="The Broad Institute Genomics Platform"/>
            <consortium name="The Broad Institute Genome Sequencing Center for Infectious Disease"/>
            <person name="Wu L."/>
            <person name="Ma J."/>
        </authorList>
    </citation>
    <scope>NUCLEOTIDE SEQUENCE [LARGE SCALE GENOMIC DNA]</scope>
    <source>
        <strain evidence="5">NBRC 105001</strain>
    </source>
</reference>
<dbReference type="SMART" id="SM00267">
    <property type="entry name" value="GGDEF"/>
    <property type="match status" value="1"/>
</dbReference>
<dbReference type="PANTHER" id="PTHR45138:SF9">
    <property type="entry name" value="DIGUANYLATE CYCLASE DGCM-RELATED"/>
    <property type="match status" value="1"/>
</dbReference>